<dbReference type="NCBIfam" id="NF007959">
    <property type="entry name" value="PRK10678.1"/>
    <property type="match status" value="1"/>
</dbReference>
<evidence type="ECO:0000313" key="12">
    <source>
        <dbReference type="EMBL" id="MBB3062359.1"/>
    </source>
</evidence>
<dbReference type="SUPFAM" id="SSF54690">
    <property type="entry name" value="Molybdopterin synthase subunit MoaE"/>
    <property type="match status" value="1"/>
</dbReference>
<dbReference type="GO" id="GO:0030366">
    <property type="term" value="F:molybdopterin synthase activity"/>
    <property type="evidence" value="ECO:0007669"/>
    <property type="project" value="UniProtKB-EC"/>
</dbReference>
<dbReference type="UniPathway" id="UPA00344"/>
<dbReference type="Proteomes" id="UP000535937">
    <property type="component" value="Unassembled WGS sequence"/>
</dbReference>
<evidence type="ECO:0000256" key="7">
    <source>
        <dbReference type="ARBA" id="ARBA00029745"/>
    </source>
</evidence>
<evidence type="ECO:0000256" key="4">
    <source>
        <dbReference type="ARBA" id="ARBA00013858"/>
    </source>
</evidence>
<dbReference type="EMBL" id="JACHWZ010000015">
    <property type="protein sequence ID" value="MBB3062359.1"/>
    <property type="molecule type" value="Genomic_DNA"/>
</dbReference>
<evidence type="ECO:0000256" key="1">
    <source>
        <dbReference type="ARBA" id="ARBA00005046"/>
    </source>
</evidence>
<keyword evidence="5" id="KW-0501">Molybdenum cofactor biosynthesis</keyword>
<dbReference type="Gene3D" id="3.90.1170.40">
    <property type="entry name" value="Molybdopterin biosynthesis MoaE subunit"/>
    <property type="match status" value="1"/>
</dbReference>
<comment type="caution">
    <text evidence="12">The sequence shown here is derived from an EMBL/GenBank/DDBJ whole genome shotgun (WGS) entry which is preliminary data.</text>
</comment>
<accession>A0A7W4WDQ9</accession>
<dbReference type="Pfam" id="PF02391">
    <property type="entry name" value="MoaE"/>
    <property type="match status" value="1"/>
</dbReference>
<evidence type="ECO:0000256" key="2">
    <source>
        <dbReference type="ARBA" id="ARBA00005426"/>
    </source>
</evidence>
<evidence type="ECO:0000256" key="10">
    <source>
        <dbReference type="ARBA" id="ARBA00032474"/>
    </source>
</evidence>
<evidence type="ECO:0000256" key="3">
    <source>
        <dbReference type="ARBA" id="ARBA00011950"/>
    </source>
</evidence>
<evidence type="ECO:0000256" key="11">
    <source>
        <dbReference type="ARBA" id="ARBA00049878"/>
    </source>
</evidence>
<dbReference type="CDD" id="cd00756">
    <property type="entry name" value="MoaE"/>
    <property type="match status" value="1"/>
</dbReference>
<name>A0A7W4WDQ9_9GAMM</name>
<keyword evidence="13" id="KW-1185">Reference proteome</keyword>
<dbReference type="PANTHER" id="PTHR23404">
    <property type="entry name" value="MOLYBDOPTERIN SYNTHASE RELATED"/>
    <property type="match status" value="1"/>
</dbReference>
<comment type="subunit">
    <text evidence="6">Heterotetramer of 2 MoaD subunits and 2 MoaE subunits. Also stable as homodimer. The enzyme changes between these two forms during catalysis.</text>
</comment>
<protein>
    <recommendedName>
        <fullName evidence="4">Molybdopterin synthase catalytic subunit</fullName>
        <ecNumber evidence="3">2.8.1.12</ecNumber>
    </recommendedName>
    <alternativeName>
        <fullName evidence="9">MPT synthase subunit 2</fullName>
    </alternativeName>
    <alternativeName>
        <fullName evidence="7">Molybdenum cofactor biosynthesis protein E</fullName>
    </alternativeName>
    <alternativeName>
        <fullName evidence="8">Molybdopterin-converting factor large subunit</fullName>
    </alternativeName>
    <alternativeName>
        <fullName evidence="10">Molybdopterin-converting factor subunit 2</fullName>
    </alternativeName>
</protein>
<comment type="pathway">
    <text evidence="1">Cofactor biosynthesis; molybdopterin biosynthesis.</text>
</comment>
<comment type="similarity">
    <text evidence="2">Belongs to the MoaE family.</text>
</comment>
<dbReference type="GO" id="GO:0006777">
    <property type="term" value="P:Mo-molybdopterin cofactor biosynthetic process"/>
    <property type="evidence" value="ECO:0007669"/>
    <property type="project" value="UniProtKB-KW"/>
</dbReference>
<keyword evidence="12" id="KW-0808">Transferase</keyword>
<dbReference type="RefSeq" id="WP_183461601.1">
    <property type="nucleotide sequence ID" value="NZ_JACHWZ010000015.1"/>
</dbReference>
<sequence>MKLDYIKVCGAPFAVPVEYAALRSANTSDGACAVFAGSVRDYNAGADVSGLTLEHYPGMTEESLRRIVAGARSRWQLGRVRLLHRTGPLAVGEDILFVGVTSPHRQAAFAACHYIVDRLKTEAPFWKLESGAAGERWVAARRSDRRELEKWRTD</sequence>
<proteinExistence type="inferred from homology"/>
<evidence type="ECO:0000313" key="13">
    <source>
        <dbReference type="Proteomes" id="UP000535937"/>
    </source>
</evidence>
<dbReference type="InterPro" id="IPR036563">
    <property type="entry name" value="MoaE_sf"/>
</dbReference>
<dbReference type="InterPro" id="IPR003448">
    <property type="entry name" value="Mopterin_biosynth_MoaE"/>
</dbReference>
<organism evidence="12 13">
    <name type="scientific">Microbulbifer rhizosphaerae</name>
    <dbReference type="NCBI Taxonomy" id="1562603"/>
    <lineage>
        <taxon>Bacteria</taxon>
        <taxon>Pseudomonadati</taxon>
        <taxon>Pseudomonadota</taxon>
        <taxon>Gammaproteobacteria</taxon>
        <taxon>Cellvibrionales</taxon>
        <taxon>Microbulbiferaceae</taxon>
        <taxon>Microbulbifer</taxon>
    </lineage>
</organism>
<evidence type="ECO:0000256" key="6">
    <source>
        <dbReference type="ARBA" id="ARBA00026066"/>
    </source>
</evidence>
<comment type="catalytic activity">
    <reaction evidence="11">
        <text>2 [molybdopterin-synthase sulfur-carrier protein]-C-terminal-Gly-aminoethanethioate + cyclic pyranopterin phosphate + H2O = molybdopterin + 2 [molybdopterin-synthase sulfur-carrier protein]-C-terminal Gly-Gly + 2 H(+)</text>
        <dbReference type="Rhea" id="RHEA:26333"/>
        <dbReference type="Rhea" id="RHEA-COMP:12202"/>
        <dbReference type="Rhea" id="RHEA-COMP:19907"/>
        <dbReference type="ChEBI" id="CHEBI:15377"/>
        <dbReference type="ChEBI" id="CHEBI:15378"/>
        <dbReference type="ChEBI" id="CHEBI:58698"/>
        <dbReference type="ChEBI" id="CHEBI:59648"/>
        <dbReference type="ChEBI" id="CHEBI:90778"/>
        <dbReference type="ChEBI" id="CHEBI:232372"/>
        <dbReference type="EC" id="2.8.1.12"/>
    </reaction>
</comment>
<gene>
    <name evidence="12" type="ORF">FHS09_003204</name>
</gene>
<evidence type="ECO:0000256" key="9">
    <source>
        <dbReference type="ARBA" id="ARBA00030781"/>
    </source>
</evidence>
<evidence type="ECO:0000256" key="5">
    <source>
        <dbReference type="ARBA" id="ARBA00023150"/>
    </source>
</evidence>
<dbReference type="AlphaFoldDB" id="A0A7W4WDQ9"/>
<evidence type="ECO:0000256" key="8">
    <source>
        <dbReference type="ARBA" id="ARBA00030407"/>
    </source>
</evidence>
<reference evidence="12 13" key="1">
    <citation type="submission" date="2020-08" db="EMBL/GenBank/DDBJ databases">
        <title>Genomic Encyclopedia of Type Strains, Phase III (KMG-III): the genomes of soil and plant-associated and newly described type strains.</title>
        <authorList>
            <person name="Whitman W."/>
        </authorList>
    </citation>
    <scope>NUCLEOTIDE SEQUENCE [LARGE SCALE GENOMIC DNA]</scope>
    <source>
        <strain evidence="12 13">CECT 8799</strain>
    </source>
</reference>
<dbReference type="EC" id="2.8.1.12" evidence="3"/>